<gene>
    <name evidence="1" type="ORF">Asd1617_01548</name>
</gene>
<sequence length="30" mass="3328">MSYFNCAQHPISIIPVSFLLASVAKNFLTD</sequence>
<reference evidence="1 2" key="1">
    <citation type="submission" date="2013-09" db="EMBL/GenBank/DDBJ databases">
        <title>Comparative genomics of Sd1617 to representative strains in evaluating its pathogenesis.</title>
        <authorList>
            <person name="Aksomboon Vongsawan A."/>
            <person name="Kapatral V."/>
            <person name="Vaisvil B."/>
            <person name="Serichantalergs O."/>
            <person name="Hale T.L."/>
            <person name="Mason C.J."/>
        </authorList>
    </citation>
    <scope>NUCLEOTIDE SEQUENCE [LARGE SCALE GENOMIC DNA]</scope>
    <source>
        <strain evidence="1 2">1617</strain>
    </source>
</reference>
<name>A0A0A6ZRD6_SHIDY</name>
<dbReference type="KEGG" id="sdz:Asd1617_01548"/>
<organism evidence="1 2">
    <name type="scientific">Shigella dysenteriae 1617</name>
    <dbReference type="NCBI Taxonomy" id="754093"/>
    <lineage>
        <taxon>Bacteria</taxon>
        <taxon>Pseudomonadati</taxon>
        <taxon>Pseudomonadota</taxon>
        <taxon>Gammaproteobacteria</taxon>
        <taxon>Enterobacterales</taxon>
        <taxon>Enterobacteriaceae</taxon>
        <taxon>Shigella</taxon>
    </lineage>
</organism>
<proteinExistence type="predicted"/>
<evidence type="ECO:0000313" key="1">
    <source>
        <dbReference type="EMBL" id="AHA64375.1"/>
    </source>
</evidence>
<dbReference type="EMBL" id="CP006736">
    <property type="protein sequence ID" value="AHA64375.1"/>
    <property type="molecule type" value="Genomic_DNA"/>
</dbReference>
<dbReference type="AlphaFoldDB" id="A0A0A6ZRD6"/>
<evidence type="ECO:0000313" key="2">
    <source>
        <dbReference type="Proteomes" id="UP000031647"/>
    </source>
</evidence>
<protein>
    <submittedName>
        <fullName evidence="1">Uncharacterized protein</fullName>
    </submittedName>
</protein>
<dbReference type="HOGENOM" id="CLU_3405438_0_0_6"/>
<dbReference type="PATRIC" id="fig|754093.4.peg.1514"/>
<accession>A0A0A6ZRD6</accession>
<dbReference type="Proteomes" id="UP000031647">
    <property type="component" value="Chromosome"/>
</dbReference>